<feature type="compositionally biased region" description="Polar residues" evidence="2">
    <location>
        <begin position="1158"/>
        <end position="1168"/>
    </location>
</feature>
<evidence type="ECO:0000313" key="4">
    <source>
        <dbReference type="EMBL" id="GAA98341.1"/>
    </source>
</evidence>
<dbReference type="Gene3D" id="3.30.810.10">
    <property type="entry name" value="2-Layer Sandwich"/>
    <property type="match status" value="1"/>
</dbReference>
<dbReference type="PANTHER" id="PTHR45748:SF7">
    <property type="entry name" value="1-PHOSPHATIDYLINOSITOL 3-PHOSPHATE 5-KINASE-RELATED"/>
    <property type="match status" value="1"/>
</dbReference>
<feature type="compositionally biased region" description="Polar residues" evidence="2">
    <location>
        <begin position="285"/>
        <end position="299"/>
    </location>
</feature>
<feature type="region of interest" description="Disordered" evidence="2">
    <location>
        <begin position="1150"/>
        <end position="1176"/>
    </location>
</feature>
<protein>
    <recommendedName>
        <fullName evidence="3">PIPK domain-containing protein</fullName>
    </recommendedName>
</protein>
<dbReference type="eggNOG" id="KOG0230">
    <property type="taxonomic scope" value="Eukaryota"/>
</dbReference>
<dbReference type="SUPFAM" id="SSF56104">
    <property type="entry name" value="SAICAR synthase-like"/>
    <property type="match status" value="1"/>
</dbReference>
<dbReference type="InParanoid" id="G7E681"/>
<accession>G7E681</accession>
<keyword evidence="1" id="KW-0418">Kinase</keyword>
<reference evidence="4 5" key="2">
    <citation type="journal article" date="2012" name="Open Biol.">
        <title>Characteristics of nucleosomes and linker DNA regions on the genome of the basidiomycete Mixia osmundae revealed by mono- and dinucleosome mapping.</title>
        <authorList>
            <person name="Nishida H."/>
            <person name="Kondo S."/>
            <person name="Matsumoto T."/>
            <person name="Suzuki Y."/>
            <person name="Yoshikawa H."/>
            <person name="Taylor T.D."/>
            <person name="Sugiyama J."/>
        </authorList>
    </citation>
    <scope>NUCLEOTIDE SEQUENCE [LARGE SCALE GENOMIC DNA]</scope>
    <source>
        <strain evidence="5">CBS 9802 / IAM 14324 / JCM 22182 / KY 12970</strain>
    </source>
</reference>
<dbReference type="SMART" id="SM00330">
    <property type="entry name" value="PIPKc"/>
    <property type="match status" value="1"/>
</dbReference>
<dbReference type="EMBL" id="BABT02000150">
    <property type="protein sequence ID" value="GAA98341.1"/>
    <property type="molecule type" value="Genomic_DNA"/>
</dbReference>
<name>G7E681_MIXOS</name>
<feature type="compositionally biased region" description="Polar residues" evidence="2">
    <location>
        <begin position="900"/>
        <end position="909"/>
    </location>
</feature>
<dbReference type="RefSeq" id="XP_014569146.1">
    <property type="nucleotide sequence ID" value="XM_014713660.1"/>
</dbReference>
<gene>
    <name evidence="4" type="primary">Mo05026</name>
    <name evidence="4" type="ORF">E5Q_05026</name>
</gene>
<dbReference type="Pfam" id="PF01504">
    <property type="entry name" value="PIP5K"/>
    <property type="match status" value="2"/>
</dbReference>
<keyword evidence="5" id="KW-1185">Reference proteome</keyword>
<dbReference type="GO" id="GO:0010008">
    <property type="term" value="C:endosome membrane"/>
    <property type="evidence" value="ECO:0007669"/>
    <property type="project" value="TreeGrafter"/>
</dbReference>
<dbReference type="OMA" id="CESAMCK"/>
<reference evidence="4 5" key="1">
    <citation type="journal article" date="2011" name="J. Gen. Appl. Microbiol.">
        <title>Draft genome sequencing of the enigmatic basidiomycete Mixia osmundae.</title>
        <authorList>
            <person name="Nishida H."/>
            <person name="Nagatsuka Y."/>
            <person name="Sugiyama J."/>
        </authorList>
    </citation>
    <scope>NUCLEOTIDE SEQUENCE [LARGE SCALE GENOMIC DNA]</scope>
    <source>
        <strain evidence="5">CBS 9802 / IAM 14324 / JCM 22182 / KY 12970</strain>
    </source>
</reference>
<dbReference type="Gene3D" id="3.30.800.10">
    <property type="entry name" value="Phosphatidylinositol Phosphate Kinase II Beta"/>
    <property type="match status" value="1"/>
</dbReference>
<dbReference type="InterPro" id="IPR027483">
    <property type="entry name" value="PInositol-4-P-4/5-kinase_C_sf"/>
</dbReference>
<comment type="caution">
    <text evidence="4">The sequence shown here is derived from an EMBL/GenBank/DDBJ whole genome shotgun (WGS) entry which is preliminary data.</text>
</comment>
<evidence type="ECO:0000259" key="3">
    <source>
        <dbReference type="PROSITE" id="PS51455"/>
    </source>
</evidence>
<feature type="region of interest" description="Disordered" evidence="2">
    <location>
        <begin position="887"/>
        <end position="917"/>
    </location>
</feature>
<evidence type="ECO:0000313" key="5">
    <source>
        <dbReference type="Proteomes" id="UP000009131"/>
    </source>
</evidence>
<dbReference type="OrthoDB" id="158357at2759"/>
<keyword evidence="1" id="KW-0067">ATP-binding</keyword>
<dbReference type="GO" id="GO:0005524">
    <property type="term" value="F:ATP binding"/>
    <property type="evidence" value="ECO:0007669"/>
    <property type="project" value="UniProtKB-UniRule"/>
</dbReference>
<keyword evidence="1" id="KW-0547">Nucleotide-binding</keyword>
<dbReference type="PROSITE" id="PS51455">
    <property type="entry name" value="PIPK"/>
    <property type="match status" value="1"/>
</dbReference>
<dbReference type="GO" id="GO:0046854">
    <property type="term" value="P:phosphatidylinositol phosphate biosynthetic process"/>
    <property type="evidence" value="ECO:0007669"/>
    <property type="project" value="TreeGrafter"/>
</dbReference>
<dbReference type="PANTHER" id="PTHR45748">
    <property type="entry name" value="1-PHOSPHATIDYLINOSITOL 3-PHOSPHATE 5-KINASE-RELATED"/>
    <property type="match status" value="1"/>
</dbReference>
<dbReference type="HOGENOM" id="CLU_000803_1_0_1"/>
<evidence type="ECO:0000256" key="2">
    <source>
        <dbReference type="SAM" id="MobiDB-lite"/>
    </source>
</evidence>
<feature type="domain" description="PIPK" evidence="3">
    <location>
        <begin position="946"/>
        <end position="1290"/>
    </location>
</feature>
<evidence type="ECO:0000256" key="1">
    <source>
        <dbReference type="PROSITE-ProRule" id="PRU00781"/>
    </source>
</evidence>
<organism evidence="4 5">
    <name type="scientific">Mixia osmundae (strain CBS 9802 / IAM 14324 / JCM 22182 / KY 12970)</name>
    <dbReference type="NCBI Taxonomy" id="764103"/>
    <lineage>
        <taxon>Eukaryota</taxon>
        <taxon>Fungi</taxon>
        <taxon>Dikarya</taxon>
        <taxon>Basidiomycota</taxon>
        <taxon>Pucciniomycotina</taxon>
        <taxon>Mixiomycetes</taxon>
        <taxon>Mixiales</taxon>
        <taxon>Mixiaceae</taxon>
        <taxon>Mixia</taxon>
    </lineage>
</organism>
<dbReference type="GO" id="GO:0000285">
    <property type="term" value="F:1-phosphatidylinositol-3-phosphate 5-kinase activity"/>
    <property type="evidence" value="ECO:0007669"/>
    <property type="project" value="TreeGrafter"/>
</dbReference>
<feature type="region of interest" description="Disordered" evidence="2">
    <location>
        <begin position="281"/>
        <end position="301"/>
    </location>
</feature>
<keyword evidence="1" id="KW-0808">Transferase</keyword>
<dbReference type="STRING" id="764103.G7E681"/>
<dbReference type="InterPro" id="IPR027484">
    <property type="entry name" value="PInositol-4-P-5-kinase_N"/>
</dbReference>
<dbReference type="Proteomes" id="UP000009131">
    <property type="component" value="Unassembled WGS sequence"/>
</dbReference>
<proteinExistence type="predicted"/>
<dbReference type="InterPro" id="IPR002498">
    <property type="entry name" value="PInositol-4-P-4/5-kinase_core"/>
</dbReference>
<sequence length="1312" mass="144482">MDMQASHRAPSSTDLKLDAASIGHLTKLAAQCERQAKLASASGWPQLLLDALNQILALQTVEKLAELERASQARYAALDAKRLAAKAQATGKAQALKREASMSKVLDRVKDDPVTDGAGIDSSKGLRFTVYLNTKPQTSSETRAVHFRPDQYIGEPLFTPSEPESECLESQVRRTGGTICLRGPNSELQKLRPIVQLLLFAATHLLLEMYLLRDFGIVRPEETVEIPVKVVAADPRRPSVSLSVFSDPGPKIEEEVDLSKTLRSHRSSFLSTFLRPAQSGRALDRSSTLQPAPQSNGSKISKLVGKLRLSHRLRSSSIDPAEARDKQQKSVLRARGLLDAWELLASDSSTLDDVPAVEGPTTPVKGIVEPDNPAARFQKVIDTLKNTIISTSPDVVVPPPHLLVKLQQQEAAIREQEKEGSIKPTMTIDARAGLGSLLTNNDSVEGVLKHQSLTMLLFEQATLTLSTELRSVDNPSWITLSYGDFHKSDLTLGRLLKLCRQAVDADEQDHQILLAHGTTRLALRCRRRKPTAEEALVASRCRGCCQTTTFRSLSAPSLLMSFAKYCELRLYDTAFCSPDLLCSHDKDPVNIEHIFAFGTLTCEISSTKVDLYEMRLPSSATHPAPLALQDSQCANTVSVQATDLDERSQLRKEVSEFYDSFQLAVDAGVVSSSPGKDETVSKAKRDAVALQTLGREATAHQAQLVEQLSSGSTTSQIRRDFRAQALLDDTKLSVLRKKLPKETVGETVKPDYVCTACHLMPGIAAREDEPSSWIAHSLSSTDYLAALSDYLAALQDDHDAKSDSLSDASEIHTPDYQSVVRQTRRQKVEHSKTIRTLTSLATRGLKNGSVILPAGKAIESTEGAPLSVKTDLDDAKVLADLLNSTSPDAEQKRLPKWASGRSTPSLIKSVNKRSTSRQQVSITSADFFAPSPKSDLSLTLPLSGDQNTGQSSFLSIRTPSPGLNEMQSTYFPAKATSRPGSIASSASATSLLDPLEPCHLRHVYEDDHKQFTVTHWYADKFAGLRAACGIDEDTFVNSLSRCTATTNSGGKSKSAFYTTADERFLLKTMLSSWHAGSEIDYVLDFCQAYFDKTLETDSHQPSVMVKLFGMYSLQMRDVKTSETTQLDIVIQEQIFYKQRITKTYDLKGIGGRRKKQMQRSNKATSGSDVKTKEPSLTRSATTKWDAEWIDDVKQSSVLLQPHSKRILREAIHNDLAWLQQHNLIDFSLLVGCDEQSHELVVGLIDCLGHFSLAKLIETKSKRAIRSAEDVTVLPPDEYAKRFENNVNRTFVSVPAKFTKVDSLPRRELSCPL</sequence>